<dbReference type="CDD" id="cd01948">
    <property type="entry name" value="EAL"/>
    <property type="match status" value="1"/>
</dbReference>
<dbReference type="InterPro" id="IPR000160">
    <property type="entry name" value="GGDEF_dom"/>
</dbReference>
<evidence type="ECO:0000259" key="4">
    <source>
        <dbReference type="PROSITE" id="PS50887"/>
    </source>
</evidence>
<dbReference type="PANTHER" id="PTHR44757">
    <property type="entry name" value="DIGUANYLATE CYCLASE DGCP"/>
    <property type="match status" value="1"/>
</dbReference>
<feature type="transmembrane region" description="Helical" evidence="2">
    <location>
        <begin position="108"/>
        <end position="127"/>
    </location>
</feature>
<dbReference type="EMBL" id="CP002394">
    <property type="protein sequence ID" value="ADU32459.1"/>
    <property type="molecule type" value="Genomic_DNA"/>
</dbReference>
<feature type="domain" description="GGDEF" evidence="4">
    <location>
        <begin position="493"/>
        <end position="625"/>
    </location>
</feature>
<accession>E6TZ16</accession>
<dbReference type="SMART" id="SM00052">
    <property type="entry name" value="EAL"/>
    <property type="match status" value="1"/>
</dbReference>
<dbReference type="eggNOG" id="COG5001">
    <property type="taxonomic scope" value="Bacteria"/>
</dbReference>
<feature type="transmembrane region" description="Helical" evidence="2">
    <location>
        <begin position="183"/>
        <end position="202"/>
    </location>
</feature>
<reference evidence="5" key="1">
    <citation type="submission" date="2010-12" db="EMBL/GenBank/DDBJ databases">
        <title>Complete sequence of Bacillus cellulosilyticus DSM 2522.</title>
        <authorList>
            <consortium name="US DOE Joint Genome Institute"/>
            <person name="Lucas S."/>
            <person name="Copeland A."/>
            <person name="Lapidus A."/>
            <person name="Cheng J.-F."/>
            <person name="Bruce D."/>
            <person name="Goodwin L."/>
            <person name="Pitluck S."/>
            <person name="Chertkov O."/>
            <person name="Detter J.C."/>
            <person name="Han C."/>
            <person name="Tapia R."/>
            <person name="Land M."/>
            <person name="Hauser L."/>
            <person name="Jeffries C."/>
            <person name="Kyrpides N."/>
            <person name="Ivanova N."/>
            <person name="Mikhailova N."/>
            <person name="Brumm P."/>
            <person name="Mead D."/>
            <person name="Woyke T."/>
        </authorList>
    </citation>
    <scope>NUCLEOTIDE SEQUENCE [LARGE SCALE GENOMIC DNA]</scope>
    <source>
        <strain evidence="5">DSM 2522</strain>
    </source>
</reference>
<organism evidence="5 6">
    <name type="scientific">Evansella cellulosilytica (strain ATCC 21833 / DSM 2522 / FERM P-1141 / JCM 9156 / N-4)</name>
    <name type="common">Bacillus cellulosilyticus</name>
    <dbReference type="NCBI Taxonomy" id="649639"/>
    <lineage>
        <taxon>Bacteria</taxon>
        <taxon>Bacillati</taxon>
        <taxon>Bacillota</taxon>
        <taxon>Bacilli</taxon>
        <taxon>Bacillales</taxon>
        <taxon>Bacillaceae</taxon>
        <taxon>Evansella</taxon>
    </lineage>
</organism>
<dbReference type="InterPro" id="IPR052155">
    <property type="entry name" value="Biofilm_reg_signaling"/>
</dbReference>
<evidence type="ECO:0000256" key="1">
    <source>
        <dbReference type="SAM" id="Coils"/>
    </source>
</evidence>
<dbReference type="CDD" id="cd01949">
    <property type="entry name" value="GGDEF"/>
    <property type="match status" value="1"/>
</dbReference>
<protein>
    <submittedName>
        <fullName evidence="5">Diguanylate cyclase/phosphodiesterase</fullName>
    </submittedName>
</protein>
<proteinExistence type="predicted"/>
<name>E6TZ16_EVAC2</name>
<dbReference type="HOGENOM" id="CLU_000445_70_28_9"/>
<dbReference type="STRING" id="649639.Bcell_4232"/>
<dbReference type="PROSITE" id="PS50883">
    <property type="entry name" value="EAL"/>
    <property type="match status" value="1"/>
</dbReference>
<dbReference type="KEGG" id="bco:Bcell_4232"/>
<evidence type="ECO:0000256" key="2">
    <source>
        <dbReference type="SAM" id="Phobius"/>
    </source>
</evidence>
<feature type="transmembrane region" description="Helical" evidence="2">
    <location>
        <begin position="85"/>
        <end position="101"/>
    </location>
</feature>
<keyword evidence="6" id="KW-1185">Reference proteome</keyword>
<dbReference type="Gene3D" id="3.20.20.450">
    <property type="entry name" value="EAL domain"/>
    <property type="match status" value="1"/>
</dbReference>
<dbReference type="FunFam" id="3.20.20.450:FF:000001">
    <property type="entry name" value="Cyclic di-GMP phosphodiesterase yahA"/>
    <property type="match status" value="1"/>
</dbReference>
<dbReference type="Gene3D" id="3.30.70.270">
    <property type="match status" value="1"/>
</dbReference>
<feature type="transmembrane region" description="Helical" evidence="2">
    <location>
        <begin position="37"/>
        <end position="56"/>
    </location>
</feature>
<keyword evidence="2" id="KW-0812">Transmembrane</keyword>
<feature type="transmembrane region" description="Helical" evidence="2">
    <location>
        <begin position="61"/>
        <end position="79"/>
    </location>
</feature>
<dbReference type="SUPFAM" id="SSF141868">
    <property type="entry name" value="EAL domain-like"/>
    <property type="match status" value="1"/>
</dbReference>
<feature type="transmembrane region" description="Helical" evidence="2">
    <location>
        <begin position="139"/>
        <end position="163"/>
    </location>
</feature>
<feature type="coiled-coil region" evidence="1">
    <location>
        <begin position="427"/>
        <end position="461"/>
    </location>
</feature>
<dbReference type="Pfam" id="PF00563">
    <property type="entry name" value="EAL"/>
    <property type="match status" value="1"/>
</dbReference>
<dbReference type="InterPro" id="IPR043128">
    <property type="entry name" value="Rev_trsase/Diguanyl_cyclase"/>
</dbReference>
<evidence type="ECO:0000313" key="6">
    <source>
        <dbReference type="Proteomes" id="UP000001401"/>
    </source>
</evidence>
<dbReference type="InterPro" id="IPR029787">
    <property type="entry name" value="Nucleotide_cyclase"/>
</dbReference>
<dbReference type="FunFam" id="3.30.70.270:FF:000001">
    <property type="entry name" value="Diguanylate cyclase domain protein"/>
    <property type="match status" value="1"/>
</dbReference>
<gene>
    <name evidence="5" type="ordered locus">Bcell_4232</name>
</gene>
<feature type="transmembrane region" description="Helical" evidence="2">
    <location>
        <begin position="12"/>
        <end position="31"/>
    </location>
</feature>
<dbReference type="SUPFAM" id="SSF55073">
    <property type="entry name" value="Nucleotide cyclase"/>
    <property type="match status" value="1"/>
</dbReference>
<keyword evidence="2" id="KW-1133">Transmembrane helix</keyword>
<evidence type="ECO:0000259" key="3">
    <source>
        <dbReference type="PROSITE" id="PS50883"/>
    </source>
</evidence>
<dbReference type="Pfam" id="PF00990">
    <property type="entry name" value="GGDEF"/>
    <property type="match status" value="1"/>
</dbReference>
<dbReference type="PROSITE" id="PS50887">
    <property type="entry name" value="GGDEF"/>
    <property type="match status" value="1"/>
</dbReference>
<dbReference type="InterPro" id="IPR035919">
    <property type="entry name" value="EAL_sf"/>
</dbReference>
<keyword evidence="1" id="KW-0175">Coiled coil</keyword>
<dbReference type="Proteomes" id="UP000001401">
    <property type="component" value="Chromosome"/>
</dbReference>
<feature type="domain" description="EAL" evidence="3">
    <location>
        <begin position="634"/>
        <end position="886"/>
    </location>
</feature>
<dbReference type="InterPro" id="IPR001633">
    <property type="entry name" value="EAL_dom"/>
</dbReference>
<dbReference type="AlphaFoldDB" id="E6TZ16"/>
<sequence>MLKQEKAKNLVFSKSFKYVIVFLLLSFSALITKLFDLPLVFGMTVSFASLFLLLIVRLFSLVKATAIAIVIFIIGFLFYELHITEITMILEVFFIGVILLFRRKSSMVLMVGLFWLIIGVPLTAMMYSSYYPEFTGTLLYVHLAILILSGVCNALIADMILAYTPLERWIKGSKKQYISSQHLILHIIIVAITFPFLINFAINSISAYESSIRSTSHLLSNNARSIESEIKQWNTKDMMKLSLFDTVKQSQLSSLLERNIQDEIYNVVVTNEKNIILSSTNEQFHMRDYFDWFSEYDVYYLSERYYQKLPANQNEQPSIMNWNKGSFIYERPIEGLPLTIYVEMPLSYQQERIFTDFLDQFRFLLIFALVALLMSRVINRNLVSTLNQLTLTTTGLPNKIGDNETIDWPQSNVKEIDLLIENFKYTSTKLKQMFQRTNNMNKELEEQAGMLQKSEEKLQKLAYYDMLTGLPNRQHFQKYLESLLQSEANKKAPTIAVMFVDLNQFKQINDTLGHKVGDELLKLVSNKLMKLEKEKIKVFRLGGDEFVIVLTEADKKEVKRFGGKLQRLFAEPIILNNMSLYVTASFGVSMYPKDGDTLDRLVRFADMAMYNAKEKGRNYIQFFDQSMKADFSERMMINNGLREALERNQFELHYQPKVNAKTDEMSGMEALMRWHHPELGNVSPGKFIPIAEESGLILKIDEWGLLQACKQNKQWQDAGLKKVPVAVNISAKHFYHGYLSEMVKRALTISGLEAQYLQIEITESVFIKKMDDVIHTLNGLQEMGVKVSIDDFGNGFSSLNQLLKLPISEVKLDREFIRNIGENEKQASMVKVIIELAHSLQLNVVGEGVETEDELALLQQYHCDELQGFLFSKPVQASELKQLLQR</sequence>
<dbReference type="SMART" id="SM00267">
    <property type="entry name" value="GGDEF"/>
    <property type="match status" value="1"/>
</dbReference>
<evidence type="ECO:0000313" key="5">
    <source>
        <dbReference type="EMBL" id="ADU32459.1"/>
    </source>
</evidence>
<dbReference type="PANTHER" id="PTHR44757:SF2">
    <property type="entry name" value="BIOFILM ARCHITECTURE MAINTENANCE PROTEIN MBAA"/>
    <property type="match status" value="1"/>
</dbReference>
<keyword evidence="2" id="KW-0472">Membrane</keyword>
<dbReference type="NCBIfam" id="TIGR00254">
    <property type="entry name" value="GGDEF"/>
    <property type="match status" value="1"/>
</dbReference>